<feature type="compositionally biased region" description="Acidic residues" evidence="8">
    <location>
        <begin position="38"/>
        <end position="47"/>
    </location>
</feature>
<evidence type="ECO:0000256" key="2">
    <source>
        <dbReference type="ARBA" id="ARBA00004401"/>
    </source>
</evidence>
<comment type="similarity">
    <text evidence="3 7">Belongs to the peptidase S26 family.</text>
</comment>
<feature type="domain" description="Peptidase S26" evidence="9">
    <location>
        <begin position="63"/>
        <end position="251"/>
    </location>
</feature>
<dbReference type="RefSeq" id="WP_231955634.1">
    <property type="nucleotide sequence ID" value="NZ_CACRYJ010000058.1"/>
</dbReference>
<gene>
    <name evidence="10" type="primary">lepB</name>
    <name evidence="10" type="ORF">HALOF300_04001</name>
</gene>
<dbReference type="InterPro" id="IPR019758">
    <property type="entry name" value="Pept_S26A_signal_pept_1_CS"/>
</dbReference>
<comment type="subcellular location">
    <subcellularLocation>
        <location evidence="2">Cell membrane</location>
        <topology evidence="2">Single-pass type II membrane protein</topology>
    </subcellularLocation>
    <subcellularLocation>
        <location evidence="7">Membrane</location>
        <topology evidence="7">Single-pass type II membrane protein</topology>
    </subcellularLocation>
</comment>
<sequence length="273" mass="29254">MTQRHDGPTDLPEESPADPETDAAETDAATPSSITDEAGGEGDETSDGEQKPRRGALRSFLHECVIVLVAALALSLIIKTFLAQAFYIPSISMEDTLLVGDRLVVSKLTPGPFELERGDIVVFLDPGGWLDNPESEPLNPVEQVLTWIGILPEHADEHLIKRIIGVAGDHVVCCNEAGQITVNGAAIDEPYVIDGAAPSNDPFDVVVPEGHLWVMGDNRPRSADSRYNAASVGGGFVPIRNVVGTAFVIIWPLDSITWLSNPEETFADVPDPS</sequence>
<dbReference type="InterPro" id="IPR019533">
    <property type="entry name" value="Peptidase_S26"/>
</dbReference>
<dbReference type="AlphaFoldDB" id="A0A7M4DPB9"/>
<dbReference type="InterPro" id="IPR036286">
    <property type="entry name" value="LexA/Signal_pep-like_sf"/>
</dbReference>
<keyword evidence="7" id="KW-0812">Transmembrane</keyword>
<dbReference type="GO" id="GO:0009003">
    <property type="term" value="F:signal peptidase activity"/>
    <property type="evidence" value="ECO:0007669"/>
    <property type="project" value="UniProtKB-EC"/>
</dbReference>
<dbReference type="PROSITE" id="PS00761">
    <property type="entry name" value="SPASE_I_3"/>
    <property type="match status" value="1"/>
</dbReference>
<keyword evidence="7" id="KW-0472">Membrane</keyword>
<dbReference type="PANTHER" id="PTHR43390:SF1">
    <property type="entry name" value="CHLOROPLAST PROCESSING PEPTIDASE"/>
    <property type="match status" value="1"/>
</dbReference>
<dbReference type="Pfam" id="PF10502">
    <property type="entry name" value="Peptidase_S26"/>
    <property type="match status" value="1"/>
</dbReference>
<dbReference type="CDD" id="cd06530">
    <property type="entry name" value="S26_SPase_I"/>
    <property type="match status" value="1"/>
</dbReference>
<dbReference type="PRINTS" id="PR00727">
    <property type="entry name" value="LEADERPTASE"/>
</dbReference>
<name>A0A7M4DPB9_9MICO</name>
<evidence type="ECO:0000313" key="10">
    <source>
        <dbReference type="EMBL" id="VZO39305.1"/>
    </source>
</evidence>
<dbReference type="GO" id="GO:0005886">
    <property type="term" value="C:plasma membrane"/>
    <property type="evidence" value="ECO:0007669"/>
    <property type="project" value="UniProtKB-SubCell"/>
</dbReference>
<dbReference type="NCBIfam" id="TIGR02227">
    <property type="entry name" value="sigpep_I_bact"/>
    <property type="match status" value="1"/>
</dbReference>
<dbReference type="GO" id="GO:0004252">
    <property type="term" value="F:serine-type endopeptidase activity"/>
    <property type="evidence" value="ECO:0007669"/>
    <property type="project" value="InterPro"/>
</dbReference>
<evidence type="ECO:0000256" key="1">
    <source>
        <dbReference type="ARBA" id="ARBA00000677"/>
    </source>
</evidence>
<dbReference type="SUPFAM" id="SSF51306">
    <property type="entry name" value="LexA/Signal peptidase"/>
    <property type="match status" value="1"/>
</dbReference>
<dbReference type="GO" id="GO:0006465">
    <property type="term" value="P:signal peptide processing"/>
    <property type="evidence" value="ECO:0007669"/>
    <property type="project" value="InterPro"/>
</dbReference>
<keyword evidence="7" id="KW-0645">Protease</keyword>
<feature type="compositionally biased region" description="Acidic residues" evidence="8">
    <location>
        <begin position="11"/>
        <end position="25"/>
    </location>
</feature>
<evidence type="ECO:0000256" key="7">
    <source>
        <dbReference type="RuleBase" id="RU362042"/>
    </source>
</evidence>
<feature type="region of interest" description="Disordered" evidence="8">
    <location>
        <begin position="1"/>
        <end position="52"/>
    </location>
</feature>
<dbReference type="Gene3D" id="2.10.109.10">
    <property type="entry name" value="Umud Fragment, subunit A"/>
    <property type="match status" value="1"/>
</dbReference>
<evidence type="ECO:0000256" key="6">
    <source>
        <dbReference type="PIRSR" id="PIRSR600223-1"/>
    </source>
</evidence>
<dbReference type="InterPro" id="IPR000223">
    <property type="entry name" value="Pept_S26A_signal_pept_1"/>
</dbReference>
<evidence type="ECO:0000256" key="5">
    <source>
        <dbReference type="ARBA" id="ARBA00022801"/>
    </source>
</evidence>
<keyword evidence="7" id="KW-1133">Transmembrane helix</keyword>
<evidence type="ECO:0000256" key="4">
    <source>
        <dbReference type="ARBA" id="ARBA00013208"/>
    </source>
</evidence>
<dbReference type="EMBL" id="CACRYJ010000058">
    <property type="protein sequence ID" value="VZO39305.1"/>
    <property type="molecule type" value="Genomic_DNA"/>
</dbReference>
<feature type="active site" evidence="6">
    <location>
        <position position="92"/>
    </location>
</feature>
<evidence type="ECO:0000259" key="9">
    <source>
        <dbReference type="Pfam" id="PF10502"/>
    </source>
</evidence>
<proteinExistence type="inferred from homology"/>
<protein>
    <recommendedName>
        <fullName evidence="4 7">Signal peptidase I</fullName>
        <ecNumber evidence="4 7">3.4.21.89</ecNumber>
    </recommendedName>
</protein>
<reference evidence="10 11" key="1">
    <citation type="submission" date="2019-11" db="EMBL/GenBank/DDBJ databases">
        <authorList>
            <person name="Criscuolo A."/>
        </authorList>
    </citation>
    <scope>NUCLEOTIDE SEQUENCE [LARGE SCALE GENOMIC DNA]</scope>
    <source>
        <strain evidence="10">CIP111667</strain>
    </source>
</reference>
<comment type="catalytic activity">
    <reaction evidence="1 7">
        <text>Cleavage of hydrophobic, N-terminal signal or leader sequences from secreted and periplasmic proteins.</text>
        <dbReference type="EC" id="3.4.21.89"/>
    </reaction>
</comment>
<dbReference type="PANTHER" id="PTHR43390">
    <property type="entry name" value="SIGNAL PEPTIDASE I"/>
    <property type="match status" value="1"/>
</dbReference>
<evidence type="ECO:0000256" key="3">
    <source>
        <dbReference type="ARBA" id="ARBA00009370"/>
    </source>
</evidence>
<evidence type="ECO:0000313" key="11">
    <source>
        <dbReference type="Proteomes" id="UP000419743"/>
    </source>
</evidence>
<feature type="transmembrane region" description="Helical" evidence="7">
    <location>
        <begin position="60"/>
        <end position="82"/>
    </location>
</feature>
<evidence type="ECO:0000256" key="8">
    <source>
        <dbReference type="SAM" id="MobiDB-lite"/>
    </source>
</evidence>
<keyword evidence="11" id="KW-1185">Reference proteome</keyword>
<keyword evidence="5 7" id="KW-0378">Hydrolase</keyword>
<feature type="active site" evidence="6">
    <location>
        <position position="161"/>
    </location>
</feature>
<accession>A0A7M4DPB9</accession>
<dbReference type="EC" id="3.4.21.89" evidence="4 7"/>
<organism evidence="10 11">
    <name type="scientific">Occultella aeris</name>
    <dbReference type="NCBI Taxonomy" id="2761496"/>
    <lineage>
        <taxon>Bacteria</taxon>
        <taxon>Bacillati</taxon>
        <taxon>Actinomycetota</taxon>
        <taxon>Actinomycetes</taxon>
        <taxon>Micrococcales</taxon>
        <taxon>Ruaniaceae</taxon>
        <taxon>Occultella</taxon>
    </lineage>
</organism>
<comment type="caution">
    <text evidence="10">The sequence shown here is derived from an EMBL/GenBank/DDBJ whole genome shotgun (WGS) entry which is preliminary data.</text>
</comment>
<dbReference type="Proteomes" id="UP000419743">
    <property type="component" value="Unassembled WGS sequence"/>
</dbReference>